<dbReference type="RefSeq" id="XP_009039445.1">
    <property type="nucleotide sequence ID" value="XM_009041197.1"/>
</dbReference>
<feature type="region of interest" description="Disordered" evidence="2">
    <location>
        <begin position="511"/>
        <end position="534"/>
    </location>
</feature>
<feature type="compositionally biased region" description="Basic and acidic residues" evidence="2">
    <location>
        <begin position="1032"/>
        <end position="1043"/>
    </location>
</feature>
<reference evidence="4 5" key="1">
    <citation type="journal article" date="2011" name="Proc. Natl. Acad. Sci. U.S.A.">
        <title>Niche of harmful alga Aureococcus anophagefferens revealed through ecogenomics.</title>
        <authorList>
            <person name="Gobler C.J."/>
            <person name="Berry D.L."/>
            <person name="Dyhrman S.T."/>
            <person name="Wilhelm S.W."/>
            <person name="Salamov A."/>
            <person name="Lobanov A.V."/>
            <person name="Zhang Y."/>
            <person name="Collier J.L."/>
            <person name="Wurch L.L."/>
            <person name="Kustka A.B."/>
            <person name="Dill B.D."/>
            <person name="Shah M."/>
            <person name="VerBerkmoes N.C."/>
            <person name="Kuo A."/>
            <person name="Terry A."/>
            <person name="Pangilinan J."/>
            <person name="Lindquist E.A."/>
            <person name="Lucas S."/>
            <person name="Paulsen I.T."/>
            <person name="Hattenrath-Lehmann T.K."/>
            <person name="Talmage S.C."/>
            <person name="Walker E.A."/>
            <person name="Koch F."/>
            <person name="Burson A.M."/>
            <person name="Marcoval M.A."/>
            <person name="Tang Y.Z."/>
            <person name="Lecleir G.R."/>
            <person name="Coyne K.J."/>
            <person name="Berg G.M."/>
            <person name="Bertrand E.M."/>
            <person name="Saito M.A."/>
            <person name="Gladyshev V.N."/>
            <person name="Grigoriev I.V."/>
        </authorList>
    </citation>
    <scope>NUCLEOTIDE SEQUENCE [LARGE SCALE GENOMIC DNA]</scope>
    <source>
        <strain evidence="5">CCMP 1984</strain>
    </source>
</reference>
<feature type="transmembrane region" description="Helical" evidence="3">
    <location>
        <begin position="58"/>
        <end position="83"/>
    </location>
</feature>
<keyword evidence="5" id="KW-1185">Reference proteome</keyword>
<feature type="region of interest" description="Disordered" evidence="2">
    <location>
        <begin position="650"/>
        <end position="682"/>
    </location>
</feature>
<proteinExistence type="predicted"/>
<dbReference type="Proteomes" id="UP000002729">
    <property type="component" value="Unassembled WGS sequence"/>
</dbReference>
<feature type="compositionally biased region" description="Basic residues" evidence="2">
    <location>
        <begin position="667"/>
        <end position="681"/>
    </location>
</feature>
<feature type="region of interest" description="Disordered" evidence="2">
    <location>
        <begin position="946"/>
        <end position="1043"/>
    </location>
</feature>
<feature type="compositionally biased region" description="Pro residues" evidence="2">
    <location>
        <begin position="961"/>
        <end position="975"/>
    </location>
</feature>
<feature type="compositionally biased region" description="Low complexity" evidence="2">
    <location>
        <begin position="1101"/>
        <end position="1112"/>
    </location>
</feature>
<feature type="region of interest" description="Disordered" evidence="2">
    <location>
        <begin position="565"/>
        <end position="612"/>
    </location>
</feature>
<evidence type="ECO:0000256" key="1">
    <source>
        <dbReference type="SAM" id="Coils"/>
    </source>
</evidence>
<sequence length="1211" mass="130643">MLCSSKPGEVYERLTSMLSNMSIVSGVVLSAFAGAALSPLAPDDYPPAARTKVDAFNAVAAAAVTVAIQLLVCLYSTFTLYILTANAPSPSATYRHLMHMARWIGFLEFMTFVPALGGFVLVGIAATLRCGDFSLYVVAAVAAAFVTFQAWFVCLNMWAFPYNSWCWALPAGSGVPWMLPWNRDLAEDHGRLLLDEAREGVLAGLDDDGDDVIDNVREPERARELADWIRTALPGFPRCVDVAEDLLANGLTRDRLVEAATLPGGFQVLVDMLSAQMKGSGLRPGDRLAVAAAAMRDAAAVAVTVNIGRSSPIEKKSEAMDLLSGAAASIFGESMPPQPPPFWRCRCGSVKVEFSTAPRFCFDCHCQSCVACAEFCMTNIPSGTSALSECGGVKKALFHCGDCTLPPDAHEKLYWIRVTTEGRNYRSATKCCNTLMCTASLPIALRPFNRNGLYNFDGSRSIPEPRADGMPEGMLSCLLHAAAFAPGDGNPAWLPPSPAAFDLGSDWRSSTPGFGSRDASVSEGTLDDGRQASTSATATRFDRVAFRSASSARRCSTTDVMDPVVAPDITDASPGKLRRDFPPGDAPPDRGDMGTGGSSTGPSAKATKDWPNKLGRSSCAGVWGQPNFFCQRFALSWRRFSASAPTPVARASAAQRPGPEVWDAMPPKKKGKGKKGGKKGAAKLAEEAAKQQQLAAEQEAKRRYEEEQAAREATLVLREEALAKREQDALSLEVEYKNKLEGIDSEVALRARSGIAAAEAREAASERRAVMRETECQQRESCFAAAERELAVRSIEIAAREAAMGENVIGGVAERLDKMLSEQAVTRDTMLTRHKEIERERAALKVREANWQEEVAKMEAQLAAKEREAKARLEKEEKKVLQKDFTLKRRLQRRVREAEAIVEAHRAECAVRDRRLKVREEEIKRRNTDLVHLLRKARKHELALKDKAAKENASPAAGDFAPPPWEPQRSPPSWQPPGAGNEELAALELAASAGAAAPDAALAAAAPKPLGSPSPSRELLYRPASEAGSPGKPDEPKKRDVAQDEFKAVLRRVQAMEDELVEELRAFDGSREQEEADAVEAALKDVQAAERLVLAAEGLTSSGSRPSSAQPAAAPPRPYAARNLPERSPVADAATPTRPGRGARPASAGPVRAEEAWAAAVADGPAPAADEPAPVYTIRQHEFDIPEFKTNPDDKTPQGLRGSNAYSNADY</sequence>
<protein>
    <submittedName>
        <fullName evidence="4">Uncharacterized protein</fullName>
    </submittedName>
</protein>
<keyword evidence="3" id="KW-0472">Membrane</keyword>
<evidence type="ECO:0000313" key="5">
    <source>
        <dbReference type="Proteomes" id="UP000002729"/>
    </source>
</evidence>
<keyword evidence="1" id="KW-0175">Coiled coil</keyword>
<keyword evidence="3" id="KW-0812">Transmembrane</keyword>
<dbReference type="OrthoDB" id="10673999at2759"/>
<dbReference type="EMBL" id="GL833138">
    <property type="protein sequence ID" value="EGB05903.1"/>
    <property type="molecule type" value="Genomic_DNA"/>
</dbReference>
<feature type="compositionally biased region" description="Low complexity" evidence="2">
    <location>
        <begin position="976"/>
        <end position="1016"/>
    </location>
</feature>
<feature type="transmembrane region" description="Helical" evidence="3">
    <location>
        <begin position="17"/>
        <end position="37"/>
    </location>
</feature>
<organism evidence="5">
    <name type="scientific">Aureococcus anophagefferens</name>
    <name type="common">Harmful bloom alga</name>
    <dbReference type="NCBI Taxonomy" id="44056"/>
    <lineage>
        <taxon>Eukaryota</taxon>
        <taxon>Sar</taxon>
        <taxon>Stramenopiles</taxon>
        <taxon>Ochrophyta</taxon>
        <taxon>Pelagophyceae</taxon>
        <taxon>Pelagomonadales</taxon>
        <taxon>Pelagomonadaceae</taxon>
        <taxon>Aureococcus</taxon>
    </lineage>
</organism>
<feature type="transmembrane region" description="Helical" evidence="3">
    <location>
        <begin position="103"/>
        <end position="128"/>
    </location>
</feature>
<gene>
    <name evidence="4" type="ORF">AURANDRAFT_66109</name>
</gene>
<name>F0YGC7_AURAN</name>
<dbReference type="InParanoid" id="F0YGC7"/>
<feature type="coiled-coil region" evidence="1">
    <location>
        <begin position="834"/>
        <end position="908"/>
    </location>
</feature>
<feature type="compositionally biased region" description="Basic and acidic residues" evidence="2">
    <location>
        <begin position="1179"/>
        <end position="1196"/>
    </location>
</feature>
<feature type="region of interest" description="Disordered" evidence="2">
    <location>
        <begin position="1097"/>
        <end position="1211"/>
    </location>
</feature>
<feature type="transmembrane region" description="Helical" evidence="3">
    <location>
        <begin position="135"/>
        <end position="160"/>
    </location>
</feature>
<evidence type="ECO:0000256" key="3">
    <source>
        <dbReference type="SAM" id="Phobius"/>
    </source>
</evidence>
<keyword evidence="3" id="KW-1133">Transmembrane helix</keyword>
<accession>F0YGC7</accession>
<dbReference type="KEGG" id="aaf:AURANDRAFT_66109"/>
<feature type="compositionally biased region" description="Low complexity" evidence="2">
    <location>
        <begin position="1148"/>
        <end position="1175"/>
    </location>
</feature>
<dbReference type="AlphaFoldDB" id="F0YGC7"/>
<evidence type="ECO:0000256" key="2">
    <source>
        <dbReference type="SAM" id="MobiDB-lite"/>
    </source>
</evidence>
<dbReference type="GeneID" id="20225655"/>
<feature type="compositionally biased region" description="Basic and acidic residues" evidence="2">
    <location>
        <begin position="577"/>
        <end position="592"/>
    </location>
</feature>
<evidence type="ECO:0000313" key="4">
    <source>
        <dbReference type="EMBL" id="EGB05903.1"/>
    </source>
</evidence>